<name>A0A8X8KFR5_ACIGI</name>
<dbReference type="Proteomes" id="UP000887320">
    <property type="component" value="Unassembled WGS sequence"/>
</dbReference>
<reference evidence="1" key="1">
    <citation type="submission" date="2021-07" db="EMBL/GenBank/DDBJ databases">
        <authorList>
            <person name="Fernandez M."/>
            <person name="Pereira P."/>
            <person name="Torres Tejerizo G.A."/>
            <person name="Gonzalez P."/>
            <person name="Agostini E."/>
        </authorList>
    </citation>
    <scope>NUCLEOTIDE SEQUENCE</scope>
    <source>
        <strain evidence="1">SFC 500-1A</strain>
    </source>
</reference>
<organism evidence="1 2">
    <name type="scientific">Acinetobacter guillouiae</name>
    <name type="common">Acinetobacter genomosp. 11</name>
    <dbReference type="NCBI Taxonomy" id="106649"/>
    <lineage>
        <taxon>Bacteria</taxon>
        <taxon>Pseudomonadati</taxon>
        <taxon>Pseudomonadota</taxon>
        <taxon>Gammaproteobacteria</taxon>
        <taxon>Moraxellales</taxon>
        <taxon>Moraxellaceae</taxon>
        <taxon>Acinetobacter</taxon>
    </lineage>
</organism>
<evidence type="ECO:0000313" key="2">
    <source>
        <dbReference type="Proteomes" id="UP000887320"/>
    </source>
</evidence>
<gene>
    <name evidence="1" type="ORF">KW868_17180</name>
</gene>
<dbReference type="RefSeq" id="WP_234624028.1">
    <property type="nucleotide sequence ID" value="NZ_CP142740.1"/>
</dbReference>
<proteinExistence type="predicted"/>
<dbReference type="AlphaFoldDB" id="A0A8X8KFR5"/>
<comment type="caution">
    <text evidence="1">The sequence shown here is derived from an EMBL/GenBank/DDBJ whole genome shotgun (WGS) entry which is preliminary data.</text>
</comment>
<protein>
    <submittedName>
        <fullName evidence="1">Uncharacterized protein</fullName>
    </submittedName>
</protein>
<sequence>MSTKLALSEERLKILSECMQNYDVGADTDEWPNNIISRFTSVYNDGSISKHNIPLQHEIDPDELKLCQKLSAEIANIMTNVEVGMGSNSGDYFQDFYIMHSQNSASQKITPQLIQQYFANTIFPLANITTEPLTTNTQWWKEVEQDGEESPAEYFQPWHKMINWFAAQHDFIDCAFVRIGDSALLEQIDSDDYPKGTIITGCVLPRLALGLTQNSSLVGIFGYVVHS</sequence>
<dbReference type="EMBL" id="JAHWXT010000006">
    <property type="protein sequence ID" value="MCF0266185.1"/>
    <property type="molecule type" value="Genomic_DNA"/>
</dbReference>
<accession>A0A8X8KFR5</accession>
<evidence type="ECO:0000313" key="1">
    <source>
        <dbReference type="EMBL" id="MCF0266185.1"/>
    </source>
</evidence>